<evidence type="ECO:0000256" key="8">
    <source>
        <dbReference type="SAM" id="MobiDB-lite"/>
    </source>
</evidence>
<evidence type="ECO:0000256" key="6">
    <source>
        <dbReference type="ARBA" id="ARBA00023326"/>
    </source>
</evidence>
<dbReference type="InterPro" id="IPR050386">
    <property type="entry name" value="Glycosyl_hydrolase_5"/>
</dbReference>
<keyword evidence="2 7" id="KW-0378">Hydrolase</keyword>
<dbReference type="GO" id="GO:0031176">
    <property type="term" value="F:endo-1,4-beta-xylanase activity"/>
    <property type="evidence" value="ECO:0007669"/>
    <property type="project" value="UniProtKB-EC"/>
</dbReference>
<comment type="caution">
    <text evidence="11">The sequence shown here is derived from an EMBL/GenBank/DDBJ whole genome shotgun (WGS) entry which is preliminary data.</text>
</comment>
<feature type="domain" description="Glycoside hydrolase family 5" evidence="10">
    <location>
        <begin position="72"/>
        <end position="360"/>
    </location>
</feature>
<dbReference type="Pfam" id="PF00150">
    <property type="entry name" value="Cellulase"/>
    <property type="match status" value="1"/>
</dbReference>
<dbReference type="PROSITE" id="PS00659">
    <property type="entry name" value="GLYCOSYL_HYDROL_F5"/>
    <property type="match status" value="1"/>
</dbReference>
<evidence type="ECO:0000256" key="4">
    <source>
        <dbReference type="ARBA" id="ARBA00023277"/>
    </source>
</evidence>
<dbReference type="Proteomes" id="UP000070198">
    <property type="component" value="Unassembled WGS sequence"/>
</dbReference>
<keyword evidence="6" id="KW-0624">Polysaccharide degradation</keyword>
<dbReference type="InterPro" id="IPR018087">
    <property type="entry name" value="Glyco_hydro_5_CS"/>
</dbReference>
<feature type="signal peptide" evidence="9">
    <location>
        <begin position="1"/>
        <end position="34"/>
    </location>
</feature>
<accession>A0A139MRZ1</accession>
<dbReference type="EMBL" id="LQOF01000344">
    <property type="protein sequence ID" value="KXT66281.1"/>
    <property type="molecule type" value="Genomic_DNA"/>
</dbReference>
<evidence type="ECO:0000256" key="1">
    <source>
        <dbReference type="ARBA" id="ARBA00005641"/>
    </source>
</evidence>
<dbReference type="InterPro" id="IPR017853">
    <property type="entry name" value="GH"/>
</dbReference>
<organism evidence="11 12">
    <name type="scientific">Streptococcus gallolyticus</name>
    <dbReference type="NCBI Taxonomy" id="315405"/>
    <lineage>
        <taxon>Bacteria</taxon>
        <taxon>Bacillati</taxon>
        <taxon>Bacillota</taxon>
        <taxon>Bacilli</taxon>
        <taxon>Lactobacillales</taxon>
        <taxon>Streptococcaceae</taxon>
        <taxon>Streptococcus</taxon>
    </lineage>
</organism>
<dbReference type="SUPFAM" id="SSF51445">
    <property type="entry name" value="(Trans)glycosidases"/>
    <property type="match status" value="1"/>
</dbReference>
<evidence type="ECO:0000256" key="3">
    <source>
        <dbReference type="ARBA" id="ARBA00023001"/>
    </source>
</evidence>
<dbReference type="PANTHER" id="PTHR31297:SF41">
    <property type="entry name" value="ENDOGLUCANASE, PUTATIVE (AFU_ORTHOLOGUE AFUA_5G01830)-RELATED"/>
    <property type="match status" value="1"/>
</dbReference>
<keyword evidence="9" id="KW-0732">Signal</keyword>
<comment type="similarity">
    <text evidence="1 7">Belongs to the glycosyl hydrolase 5 (cellulase A) family.</text>
</comment>
<name>A0A139MRZ1_9STRE</name>
<dbReference type="PANTHER" id="PTHR31297">
    <property type="entry name" value="GLUCAN ENDO-1,6-BETA-GLUCOSIDASE B"/>
    <property type="match status" value="1"/>
</dbReference>
<dbReference type="GO" id="GO:0045493">
    <property type="term" value="P:xylan catabolic process"/>
    <property type="evidence" value="ECO:0007669"/>
    <property type="project" value="UniProtKB-KW"/>
</dbReference>
<dbReference type="GO" id="GO:0030245">
    <property type="term" value="P:cellulose catabolic process"/>
    <property type="evidence" value="ECO:0007669"/>
    <property type="project" value="UniProtKB-KW"/>
</dbReference>
<keyword evidence="11" id="KW-0858">Xylan degradation</keyword>
<dbReference type="RefSeq" id="WP_061459046.1">
    <property type="nucleotide sequence ID" value="NZ_KQ968750.1"/>
</dbReference>
<dbReference type="InterPro" id="IPR001547">
    <property type="entry name" value="Glyco_hydro_5"/>
</dbReference>
<dbReference type="Gene3D" id="3.20.20.80">
    <property type="entry name" value="Glycosidases"/>
    <property type="match status" value="1"/>
</dbReference>
<protein>
    <submittedName>
        <fullName evidence="11">Endo-1,4-beta-xylanase A</fullName>
        <ecNumber evidence="11">3.2.1.8</ecNumber>
    </submittedName>
</protein>
<evidence type="ECO:0000256" key="5">
    <source>
        <dbReference type="ARBA" id="ARBA00023295"/>
    </source>
</evidence>
<keyword evidence="3" id="KW-0136">Cellulose degradation</keyword>
<feature type="chain" id="PRO_5007487941" evidence="9">
    <location>
        <begin position="35"/>
        <end position="540"/>
    </location>
</feature>
<proteinExistence type="inferred from homology"/>
<gene>
    <name evidence="11" type="ORF">SGADD02_01740</name>
</gene>
<dbReference type="GO" id="GO:0005576">
    <property type="term" value="C:extracellular region"/>
    <property type="evidence" value="ECO:0007669"/>
    <property type="project" value="TreeGrafter"/>
</dbReference>
<evidence type="ECO:0000256" key="9">
    <source>
        <dbReference type="SAM" id="SignalP"/>
    </source>
</evidence>
<reference evidence="11 12" key="1">
    <citation type="submission" date="2016-01" db="EMBL/GenBank/DDBJ databases">
        <title>Highly variable Streptococcus oralis are common among viridans streptococci isolated from primates.</title>
        <authorList>
            <person name="Denapaite D."/>
            <person name="Rieger M."/>
            <person name="Koendgen S."/>
            <person name="Brueckner R."/>
            <person name="Ochigava I."/>
            <person name="Kappeler P."/>
            <person name="Maetz-Rensing K."/>
            <person name="Leendertz F."/>
            <person name="Hakenbeck R."/>
        </authorList>
    </citation>
    <scope>NUCLEOTIDE SEQUENCE [LARGE SCALE GENOMIC DNA]</scope>
    <source>
        <strain evidence="11 12">DD02</strain>
    </source>
</reference>
<dbReference type="PATRIC" id="fig|315405.11.peg.2030"/>
<evidence type="ECO:0000256" key="2">
    <source>
        <dbReference type="ARBA" id="ARBA00022801"/>
    </source>
</evidence>
<evidence type="ECO:0000256" key="7">
    <source>
        <dbReference type="RuleBase" id="RU361153"/>
    </source>
</evidence>
<sequence>MYKVTKNLKKITTALILALVALFAIDSNTEVAYAATTGLNSWEITSKMTIGWNLGNSLDATYWTDNPTPVQSVTAWGNPEPTQQLFDKVKSLGFNTVRIPVTWYQHLTYNNATQTYEINQDWLDYVKKTVDYAYNNDMFVIINVHHENWVNVDYFNDSNLATAKTKLKDIWQQLSVTFANYDQRLIFEGMNEPRQTYNSSVEWGNGDSYSWDYINQLNSTFISTVRSNSSGYNSERLLMIPSYHATDNYEALSHLDIPSNSGNIAISVHAYEPYSFTMDSSESHKYQSNNKYGGYNPDTLKSIMNDLKKIQSEKNAPIIIGEFGASDFNNTDERVAWAKDYMTQATSAGFVCVLWDNNADNDYSSSENFGFINRSTNELYDNAKSVVSTLINYAKKNTSTDTSNTGNTGSTDNTGDNSSSEKDYSWKDLFGANGAACLQAWQSQEIPNALNYINNDYKIVVLYRGQNAPKLVVENAYSYSWDVTVEPSSIEYGENNVAYYNYSDIAAAFSKYGVSIYDMGKVLAFTSAYTEIYGVYAAPV</sequence>
<dbReference type="GO" id="GO:0008422">
    <property type="term" value="F:beta-glucosidase activity"/>
    <property type="evidence" value="ECO:0007669"/>
    <property type="project" value="TreeGrafter"/>
</dbReference>
<dbReference type="AlphaFoldDB" id="A0A139MRZ1"/>
<feature type="region of interest" description="Disordered" evidence="8">
    <location>
        <begin position="398"/>
        <end position="420"/>
    </location>
</feature>
<feature type="compositionally biased region" description="Low complexity" evidence="8">
    <location>
        <begin position="398"/>
        <end position="418"/>
    </location>
</feature>
<keyword evidence="5 7" id="KW-0326">Glycosidase</keyword>
<evidence type="ECO:0000313" key="11">
    <source>
        <dbReference type="EMBL" id="KXT66281.1"/>
    </source>
</evidence>
<dbReference type="GO" id="GO:0009986">
    <property type="term" value="C:cell surface"/>
    <property type="evidence" value="ECO:0007669"/>
    <property type="project" value="TreeGrafter"/>
</dbReference>
<dbReference type="EC" id="3.2.1.8" evidence="11"/>
<evidence type="ECO:0000313" key="12">
    <source>
        <dbReference type="Proteomes" id="UP000070198"/>
    </source>
</evidence>
<keyword evidence="4" id="KW-0119">Carbohydrate metabolism</keyword>
<evidence type="ECO:0000259" key="10">
    <source>
        <dbReference type="Pfam" id="PF00150"/>
    </source>
</evidence>